<feature type="signal peptide" evidence="2">
    <location>
        <begin position="1"/>
        <end position="22"/>
    </location>
</feature>
<accession>A0A059B505</accession>
<feature type="compositionally biased region" description="Polar residues" evidence="1">
    <location>
        <begin position="97"/>
        <end position="108"/>
    </location>
</feature>
<keyword evidence="2" id="KW-0732">Signal</keyword>
<evidence type="ECO:0000313" key="3">
    <source>
        <dbReference type="EMBL" id="KCW61307.1"/>
    </source>
</evidence>
<sequence length="121" mass="12303">MKVIFALFIVLMLTTAALQADAERQLSDASMGRKASAGVSDATVSTDSAATTAATSSKTTRSLSDTSASTPAAADATSDADAENGPLKHEKNDGYGSYSSAPASTNPDNSHHEIRAGPIEV</sequence>
<proteinExistence type="predicted"/>
<dbReference type="AlphaFoldDB" id="A0A059B505"/>
<dbReference type="Gramene" id="KCW61308">
    <property type="protein sequence ID" value="KCW61308"/>
    <property type="gene ID" value="EUGRSUZ_H04058"/>
</dbReference>
<dbReference type="Gramene" id="KCW61306">
    <property type="protein sequence ID" value="KCW61306"/>
    <property type="gene ID" value="EUGRSUZ_H04058"/>
</dbReference>
<feature type="compositionally biased region" description="Low complexity" evidence="1">
    <location>
        <begin position="39"/>
        <end position="57"/>
    </location>
</feature>
<reference evidence="3" key="1">
    <citation type="submission" date="2013-07" db="EMBL/GenBank/DDBJ databases">
        <title>The genome of Eucalyptus grandis.</title>
        <authorList>
            <person name="Schmutz J."/>
            <person name="Hayes R."/>
            <person name="Myburg A."/>
            <person name="Tuskan G."/>
            <person name="Grattapaglia D."/>
            <person name="Rokhsar D.S."/>
        </authorList>
    </citation>
    <scope>NUCLEOTIDE SEQUENCE</scope>
    <source>
        <tissue evidence="3">Leaf extractions</tissue>
    </source>
</reference>
<feature type="region of interest" description="Disordered" evidence="1">
    <location>
        <begin position="22"/>
        <end position="121"/>
    </location>
</feature>
<dbReference type="EMBL" id="KK198760">
    <property type="protein sequence ID" value="KCW61306.1"/>
    <property type="molecule type" value="Genomic_DNA"/>
</dbReference>
<feature type="chain" id="PRO_5015026511" evidence="2">
    <location>
        <begin position="23"/>
        <end position="121"/>
    </location>
</feature>
<protein>
    <submittedName>
        <fullName evidence="3">Uncharacterized protein</fullName>
    </submittedName>
</protein>
<dbReference type="Gramene" id="KCW61307">
    <property type="protein sequence ID" value="KCW61307"/>
    <property type="gene ID" value="EUGRSUZ_H04058"/>
</dbReference>
<evidence type="ECO:0000256" key="1">
    <source>
        <dbReference type="SAM" id="MobiDB-lite"/>
    </source>
</evidence>
<feature type="compositionally biased region" description="Low complexity" evidence="1">
    <location>
        <begin position="64"/>
        <end position="79"/>
    </location>
</feature>
<name>A0A059B505_EUCGR</name>
<dbReference type="OrthoDB" id="1734594at2759"/>
<dbReference type="KEGG" id="egr:104415241"/>
<gene>
    <name evidence="3" type="ORF">EUGRSUZ_H04058</name>
</gene>
<evidence type="ECO:0000256" key="2">
    <source>
        <dbReference type="SAM" id="SignalP"/>
    </source>
</evidence>
<dbReference type="EMBL" id="KK198760">
    <property type="protein sequence ID" value="KCW61307.1"/>
    <property type="molecule type" value="Genomic_DNA"/>
</dbReference>
<organism evidence="3">
    <name type="scientific">Eucalyptus grandis</name>
    <name type="common">Flooded gum</name>
    <dbReference type="NCBI Taxonomy" id="71139"/>
    <lineage>
        <taxon>Eukaryota</taxon>
        <taxon>Viridiplantae</taxon>
        <taxon>Streptophyta</taxon>
        <taxon>Embryophyta</taxon>
        <taxon>Tracheophyta</taxon>
        <taxon>Spermatophyta</taxon>
        <taxon>Magnoliopsida</taxon>
        <taxon>eudicotyledons</taxon>
        <taxon>Gunneridae</taxon>
        <taxon>Pentapetalae</taxon>
        <taxon>rosids</taxon>
        <taxon>malvids</taxon>
        <taxon>Myrtales</taxon>
        <taxon>Myrtaceae</taxon>
        <taxon>Myrtoideae</taxon>
        <taxon>Eucalypteae</taxon>
        <taxon>Eucalyptus</taxon>
    </lineage>
</organism>
<dbReference type="EMBL" id="KK198760">
    <property type="protein sequence ID" value="KCW61308.1"/>
    <property type="molecule type" value="Genomic_DNA"/>
</dbReference>